<accession>A0A7J7RMD2</accession>
<reference evidence="2 3" key="1">
    <citation type="journal article" date="2020" name="Nature">
        <title>Six reference-quality genomes reveal evolution of bat adaptations.</title>
        <authorList>
            <person name="Jebb D."/>
            <person name="Huang Z."/>
            <person name="Pippel M."/>
            <person name="Hughes G.M."/>
            <person name="Lavrichenko K."/>
            <person name="Devanna P."/>
            <person name="Winkler S."/>
            <person name="Jermiin L.S."/>
            <person name="Skirmuntt E.C."/>
            <person name="Katzourakis A."/>
            <person name="Burkitt-Gray L."/>
            <person name="Ray D.A."/>
            <person name="Sullivan K.A.M."/>
            <person name="Roscito J.G."/>
            <person name="Kirilenko B.M."/>
            <person name="Davalos L.M."/>
            <person name="Corthals A.P."/>
            <person name="Power M.L."/>
            <person name="Jones G."/>
            <person name="Ransome R.D."/>
            <person name="Dechmann D.K.N."/>
            <person name="Locatelli A.G."/>
            <person name="Puechmaille S.J."/>
            <person name="Fedrigo O."/>
            <person name="Jarvis E.D."/>
            <person name="Hiller M."/>
            <person name="Vernes S.C."/>
            <person name="Myers E.W."/>
            <person name="Teeling E.C."/>
        </authorList>
    </citation>
    <scope>NUCLEOTIDE SEQUENCE [LARGE SCALE GENOMIC DNA]</scope>
    <source>
        <strain evidence="2">MMyoMyo1</strain>
        <tissue evidence="2">Flight muscle</tissue>
    </source>
</reference>
<sequence>MFLFLISIITTIILPFFKSFILFSLYFILFYFGISVLQSIFIFPLASFYSISTLPLCQHSLSHFSPFVVLFLLPYFCFRYSLFFLFTPLKIHPTYISNFHSSAPSPYTLLFLHYPNFFSLPFFLFYVFVLLFCPSFSLSYCCFFDC</sequence>
<feature type="transmembrane region" description="Helical" evidence="1">
    <location>
        <begin position="123"/>
        <end position="143"/>
    </location>
</feature>
<organism evidence="2 3">
    <name type="scientific">Myotis myotis</name>
    <name type="common">Greater mouse-eared bat</name>
    <name type="synonym">Vespertilio myotis</name>
    <dbReference type="NCBI Taxonomy" id="51298"/>
    <lineage>
        <taxon>Eukaryota</taxon>
        <taxon>Metazoa</taxon>
        <taxon>Chordata</taxon>
        <taxon>Craniata</taxon>
        <taxon>Vertebrata</taxon>
        <taxon>Euteleostomi</taxon>
        <taxon>Mammalia</taxon>
        <taxon>Eutheria</taxon>
        <taxon>Laurasiatheria</taxon>
        <taxon>Chiroptera</taxon>
        <taxon>Yangochiroptera</taxon>
        <taxon>Vespertilionidae</taxon>
        <taxon>Myotis</taxon>
    </lineage>
</organism>
<keyword evidence="1" id="KW-0472">Membrane</keyword>
<dbReference type="EMBL" id="JABWUV010000025">
    <property type="protein sequence ID" value="KAF6277105.1"/>
    <property type="molecule type" value="Genomic_DNA"/>
</dbReference>
<dbReference type="AlphaFoldDB" id="A0A7J7RMD2"/>
<comment type="caution">
    <text evidence="2">The sequence shown here is derived from an EMBL/GenBank/DDBJ whole genome shotgun (WGS) entry which is preliminary data.</text>
</comment>
<feature type="transmembrane region" description="Helical" evidence="1">
    <location>
        <begin position="29"/>
        <end position="52"/>
    </location>
</feature>
<name>A0A7J7RMD2_MYOMY</name>
<feature type="transmembrane region" description="Helical" evidence="1">
    <location>
        <begin position="64"/>
        <end position="86"/>
    </location>
</feature>
<dbReference type="Proteomes" id="UP000527355">
    <property type="component" value="Unassembled WGS sequence"/>
</dbReference>
<keyword evidence="1" id="KW-0812">Transmembrane</keyword>
<protein>
    <submittedName>
        <fullName evidence="2">Uncharacterized protein</fullName>
    </submittedName>
</protein>
<evidence type="ECO:0000256" key="1">
    <source>
        <dbReference type="SAM" id="Phobius"/>
    </source>
</evidence>
<evidence type="ECO:0000313" key="2">
    <source>
        <dbReference type="EMBL" id="KAF6277105.1"/>
    </source>
</evidence>
<proteinExistence type="predicted"/>
<gene>
    <name evidence="2" type="ORF">mMyoMyo1_010282</name>
</gene>
<keyword evidence="1" id="KW-1133">Transmembrane helix</keyword>
<evidence type="ECO:0000313" key="3">
    <source>
        <dbReference type="Proteomes" id="UP000527355"/>
    </source>
</evidence>
<keyword evidence="3" id="KW-1185">Reference proteome</keyword>